<dbReference type="SUPFAM" id="SSF55031">
    <property type="entry name" value="Bacterial exopeptidase dimerisation domain"/>
    <property type="match status" value="1"/>
</dbReference>
<dbReference type="Gene3D" id="3.40.630.10">
    <property type="entry name" value="Zn peptidases"/>
    <property type="match status" value="1"/>
</dbReference>
<comment type="caution">
    <text evidence="3">The sequence shown here is derived from an EMBL/GenBank/DDBJ whole genome shotgun (WGS) entry which is preliminary data.</text>
</comment>
<protein>
    <submittedName>
        <fullName evidence="3">Amidohydrolase</fullName>
    </submittedName>
</protein>
<reference evidence="3 4" key="1">
    <citation type="submission" date="2018-10" db="EMBL/GenBank/DDBJ databases">
        <title>Sequencing the genomes of 1000 actinobacteria strains.</title>
        <authorList>
            <person name="Klenk H.-P."/>
        </authorList>
    </citation>
    <scope>NUCLEOTIDE SEQUENCE [LARGE SCALE GENOMIC DNA]</scope>
    <source>
        <strain evidence="3 4">DSM 45175</strain>
    </source>
</reference>
<dbReference type="Pfam" id="PF01546">
    <property type="entry name" value="Peptidase_M20"/>
    <property type="match status" value="1"/>
</dbReference>
<evidence type="ECO:0000313" key="3">
    <source>
        <dbReference type="EMBL" id="RKR88571.1"/>
    </source>
</evidence>
<dbReference type="Pfam" id="PF07687">
    <property type="entry name" value="M20_dimer"/>
    <property type="match status" value="1"/>
</dbReference>
<accession>A0A495JIF3</accession>
<evidence type="ECO:0000313" key="4">
    <source>
        <dbReference type="Proteomes" id="UP000277671"/>
    </source>
</evidence>
<dbReference type="Proteomes" id="UP000277671">
    <property type="component" value="Unassembled WGS sequence"/>
</dbReference>
<feature type="region of interest" description="Disordered" evidence="1">
    <location>
        <begin position="64"/>
        <end position="83"/>
    </location>
</feature>
<feature type="domain" description="Peptidase M20 dimerisation" evidence="2">
    <location>
        <begin position="273"/>
        <end position="367"/>
    </location>
</feature>
<keyword evidence="4" id="KW-1185">Reference proteome</keyword>
<dbReference type="PANTHER" id="PTHR11014:SF63">
    <property type="entry name" value="METALLOPEPTIDASE, PUTATIVE (AFU_ORTHOLOGUE AFUA_6G09600)-RELATED"/>
    <property type="match status" value="1"/>
</dbReference>
<dbReference type="GO" id="GO:0016787">
    <property type="term" value="F:hydrolase activity"/>
    <property type="evidence" value="ECO:0007669"/>
    <property type="project" value="UniProtKB-KW"/>
</dbReference>
<evidence type="ECO:0000259" key="2">
    <source>
        <dbReference type="Pfam" id="PF07687"/>
    </source>
</evidence>
<dbReference type="InterPro" id="IPR002933">
    <property type="entry name" value="Peptidase_M20"/>
</dbReference>
<sequence length="483" mass="51149">MLAFDGDPWAGWQPLERSYQDIRDAARSDHYQIDVAQRHHRRSRLSQSHPIHSDREFDVTSALTLPTGSPLVSSPSEPPPGATPLPYELDRMLALRMPDLVATRRWIHAHPELSGHEIATAALIVRELAAAGLEPRLLPQGNGVICDIGRASGPVIALRADLDALPLTDAKDVPYRSTVDGACHACGHDVHTTVLLGTGLLLARLAAEGGLDGRVRLLFQPAEETVPSGAPEIIAAGGLTDVAGIYALHCAPYLPAGTVGVRTGPLTAAVDTVEVALSGAGGHTARPHLTTDLVHALGRVIVDVPALLTRRMDPRAPLSLVWGTVHAGTANNTIPGDGFVRGTVRTLSVDAWREAQDVIPELVRDVLAGTGAKADVRYHRGFPAVVNDEQATATITTGATRALGQHGVVPAEISMGSEDFSFYLEQVPGAMFRLGTGDPDSTIRRDLHHPGFDVDERSIGYGVRVMTHTALAALDALPGEGAA</sequence>
<dbReference type="InterPro" id="IPR036264">
    <property type="entry name" value="Bact_exopeptidase_dim_dom"/>
</dbReference>
<dbReference type="EMBL" id="RBKT01000001">
    <property type="protein sequence ID" value="RKR88571.1"/>
    <property type="molecule type" value="Genomic_DNA"/>
</dbReference>
<dbReference type="InterPro" id="IPR017439">
    <property type="entry name" value="Amidohydrolase"/>
</dbReference>
<dbReference type="PANTHER" id="PTHR11014">
    <property type="entry name" value="PEPTIDASE M20 FAMILY MEMBER"/>
    <property type="match status" value="1"/>
</dbReference>
<proteinExistence type="predicted"/>
<dbReference type="NCBIfam" id="TIGR01891">
    <property type="entry name" value="amidohydrolases"/>
    <property type="match status" value="1"/>
</dbReference>
<dbReference type="InterPro" id="IPR011650">
    <property type="entry name" value="Peptidase_M20_dimer"/>
</dbReference>
<gene>
    <name evidence="3" type="ORF">BDK92_2899</name>
</gene>
<dbReference type="AlphaFoldDB" id="A0A495JIF3"/>
<keyword evidence="3" id="KW-0378">Hydrolase</keyword>
<dbReference type="Gene3D" id="3.30.70.360">
    <property type="match status" value="1"/>
</dbReference>
<dbReference type="SUPFAM" id="SSF53187">
    <property type="entry name" value="Zn-dependent exopeptidases"/>
    <property type="match status" value="1"/>
</dbReference>
<name>A0A495JIF3_9ACTN</name>
<organism evidence="3 4">
    <name type="scientific">Micromonospora pisi</name>
    <dbReference type="NCBI Taxonomy" id="589240"/>
    <lineage>
        <taxon>Bacteria</taxon>
        <taxon>Bacillati</taxon>
        <taxon>Actinomycetota</taxon>
        <taxon>Actinomycetes</taxon>
        <taxon>Micromonosporales</taxon>
        <taxon>Micromonosporaceae</taxon>
        <taxon>Micromonospora</taxon>
    </lineage>
</organism>
<evidence type="ECO:0000256" key="1">
    <source>
        <dbReference type="SAM" id="MobiDB-lite"/>
    </source>
</evidence>